<evidence type="ECO:0000256" key="2">
    <source>
        <dbReference type="ARBA" id="ARBA00022448"/>
    </source>
</evidence>
<feature type="domain" description="ABC transporter" evidence="10">
    <location>
        <begin position="2"/>
        <end position="238"/>
    </location>
</feature>
<dbReference type="CDD" id="cd03215">
    <property type="entry name" value="ABC_Carb_Monos_II"/>
    <property type="match status" value="1"/>
</dbReference>
<protein>
    <submittedName>
        <fullName evidence="12">Ribose transport ATP-binding protein rbsA</fullName>
        <ecNumber evidence="12">3.6.3.17</ecNumber>
    </submittedName>
</protein>
<accession>A0A1D4QT47</accession>
<dbReference type="GO" id="GO:0005886">
    <property type="term" value="C:plasma membrane"/>
    <property type="evidence" value="ECO:0007669"/>
    <property type="project" value="UniProtKB-SubCell"/>
</dbReference>
<evidence type="ECO:0000256" key="5">
    <source>
        <dbReference type="ARBA" id="ARBA00022737"/>
    </source>
</evidence>
<dbReference type="SUPFAM" id="SSF52540">
    <property type="entry name" value="P-loop containing nucleoside triphosphate hydrolases"/>
    <property type="match status" value="2"/>
</dbReference>
<dbReference type="EMBL" id="FMPG01000015">
    <property type="protein sequence ID" value="SCT38367.1"/>
    <property type="molecule type" value="Genomic_DNA"/>
</dbReference>
<dbReference type="Proteomes" id="UP000095412">
    <property type="component" value="Unassembled WGS sequence"/>
</dbReference>
<keyword evidence="4" id="KW-0762">Sugar transport</keyword>
<dbReference type="GO" id="GO:0005524">
    <property type="term" value="F:ATP binding"/>
    <property type="evidence" value="ECO:0007669"/>
    <property type="project" value="UniProtKB-KW"/>
</dbReference>
<dbReference type="InterPro" id="IPR050107">
    <property type="entry name" value="ABC_carbohydrate_import_ATPase"/>
</dbReference>
<evidence type="ECO:0000313" key="14">
    <source>
        <dbReference type="Proteomes" id="UP000095768"/>
    </source>
</evidence>
<comment type="subcellular location">
    <subcellularLocation>
        <location evidence="1">Cell membrane</location>
        <topology evidence="1">Peripheral membrane protein</topology>
    </subcellularLocation>
</comment>
<dbReference type="FunFam" id="3.40.50.300:FF:000127">
    <property type="entry name" value="Ribose import ATP-binding protein RbsA"/>
    <property type="match status" value="1"/>
</dbReference>
<keyword evidence="9" id="KW-0472">Membrane</keyword>
<dbReference type="OrthoDB" id="9771863at2"/>
<evidence type="ECO:0000256" key="1">
    <source>
        <dbReference type="ARBA" id="ARBA00004202"/>
    </source>
</evidence>
<dbReference type="PANTHER" id="PTHR43790">
    <property type="entry name" value="CARBOHYDRATE TRANSPORT ATP-BINDING PROTEIN MG119-RELATED"/>
    <property type="match status" value="1"/>
</dbReference>
<dbReference type="AlphaFoldDB" id="A0A1D4QT47"/>
<dbReference type="EMBL" id="FMPI01000022">
    <property type="protein sequence ID" value="SCT38165.1"/>
    <property type="molecule type" value="Genomic_DNA"/>
</dbReference>
<keyword evidence="2" id="KW-0813">Transport</keyword>
<gene>
    <name evidence="12" type="primary">rbsA</name>
    <name evidence="12" type="ORF">SAMEA2297795_02389</name>
    <name evidence="11" type="ORF">SAMEA2297796_02298</name>
</gene>
<reference evidence="11 13" key="2">
    <citation type="submission" date="2016-09" db="EMBL/GenBank/DDBJ databases">
        <authorList>
            <consortium name="Pathogen Informatics"/>
            <person name="Sun Q."/>
            <person name="Inoue M."/>
        </authorList>
    </citation>
    <scope>NUCLEOTIDE SEQUENCE [LARGE SCALE GENOMIC DNA]</scope>
    <source>
        <strain evidence="11 13">82C</strain>
    </source>
</reference>
<dbReference type="InterPro" id="IPR027417">
    <property type="entry name" value="P-loop_NTPase"/>
</dbReference>
<evidence type="ECO:0000256" key="3">
    <source>
        <dbReference type="ARBA" id="ARBA00022475"/>
    </source>
</evidence>
<dbReference type="SMART" id="SM00382">
    <property type="entry name" value="AAA"/>
    <property type="match status" value="2"/>
</dbReference>
<keyword evidence="12" id="KW-0378">Hydrolase</keyword>
<dbReference type="Proteomes" id="UP000095768">
    <property type="component" value="Unassembled WGS sequence"/>
</dbReference>
<name>A0A1D4QT47_9STAP</name>
<keyword evidence="5" id="KW-0677">Repeat</keyword>
<keyword evidence="3" id="KW-1003">Cell membrane</keyword>
<keyword evidence="6" id="KW-0547">Nucleotide-binding</keyword>
<evidence type="ECO:0000259" key="10">
    <source>
        <dbReference type="PROSITE" id="PS50893"/>
    </source>
</evidence>
<dbReference type="InterPro" id="IPR017871">
    <property type="entry name" value="ABC_transporter-like_CS"/>
</dbReference>
<keyword evidence="13" id="KW-1185">Reference proteome</keyword>
<evidence type="ECO:0000313" key="11">
    <source>
        <dbReference type="EMBL" id="SCT38165.1"/>
    </source>
</evidence>
<dbReference type="GO" id="GO:0016887">
    <property type="term" value="F:ATP hydrolysis activity"/>
    <property type="evidence" value="ECO:0007669"/>
    <property type="project" value="InterPro"/>
</dbReference>
<evidence type="ECO:0000256" key="7">
    <source>
        <dbReference type="ARBA" id="ARBA00022840"/>
    </source>
</evidence>
<dbReference type="RefSeq" id="WP_069996434.1">
    <property type="nucleotide sequence ID" value="NZ_FMPG01000015.1"/>
</dbReference>
<dbReference type="Gene3D" id="3.40.50.300">
    <property type="entry name" value="P-loop containing nucleotide triphosphate hydrolases"/>
    <property type="match status" value="2"/>
</dbReference>
<evidence type="ECO:0000313" key="13">
    <source>
        <dbReference type="Proteomes" id="UP000095412"/>
    </source>
</evidence>
<dbReference type="InterPro" id="IPR003439">
    <property type="entry name" value="ABC_transporter-like_ATP-bd"/>
</dbReference>
<keyword evidence="8" id="KW-1278">Translocase</keyword>
<dbReference type="Pfam" id="PF00005">
    <property type="entry name" value="ABC_tran"/>
    <property type="match status" value="2"/>
</dbReference>
<dbReference type="PROSITE" id="PS50893">
    <property type="entry name" value="ABC_TRANSPORTER_2"/>
    <property type="match status" value="2"/>
</dbReference>
<dbReference type="InterPro" id="IPR003593">
    <property type="entry name" value="AAA+_ATPase"/>
</dbReference>
<keyword evidence="7 12" id="KW-0067">ATP-binding</keyword>
<feature type="domain" description="ABC transporter" evidence="10">
    <location>
        <begin position="252"/>
        <end position="491"/>
    </location>
</feature>
<dbReference type="PANTHER" id="PTHR43790:SF3">
    <property type="entry name" value="D-ALLOSE IMPORT ATP-BINDING PROTEIN ALSA-RELATED"/>
    <property type="match status" value="1"/>
</dbReference>
<evidence type="ECO:0000256" key="4">
    <source>
        <dbReference type="ARBA" id="ARBA00022597"/>
    </source>
</evidence>
<dbReference type="CDD" id="cd03216">
    <property type="entry name" value="ABC_Carb_Monos_I"/>
    <property type="match status" value="1"/>
</dbReference>
<evidence type="ECO:0000256" key="6">
    <source>
        <dbReference type="ARBA" id="ARBA00022741"/>
    </source>
</evidence>
<dbReference type="PROSITE" id="PS00211">
    <property type="entry name" value="ABC_TRANSPORTER_1"/>
    <property type="match status" value="2"/>
</dbReference>
<evidence type="ECO:0000313" key="12">
    <source>
        <dbReference type="EMBL" id="SCT38367.1"/>
    </source>
</evidence>
<evidence type="ECO:0000256" key="9">
    <source>
        <dbReference type="ARBA" id="ARBA00023136"/>
    </source>
</evidence>
<evidence type="ECO:0000256" key="8">
    <source>
        <dbReference type="ARBA" id="ARBA00022967"/>
    </source>
</evidence>
<sequence length="496" mass="55352">MIQMQQIHKSFGQNNVLMGVDFEIGDAEVHALMGENGAGKSTLMKILTGVHEADSGNIFENGEPLRFKNTKDAELNGVSFIQQELNIWPNLTVLENLFLGKEPTKFLGIIDTHTMKLQAKALFQKLNIDVDLNQMAGSLSVGMQQMLEISKALMQDSKVIIMDEPTAALTNTEIEVLFNQIRKLKSEGVSFVYISHRMEEIFNISDRITVMRDGRSILTSATEDTTTSEIIKAMIGRDLEHQYPTRQYNQGVCVLSVNKLYSSERKLKNIHFDLHKGEILGFSGLMGAGRSEIMRVLFGLDKGDIQVTLNDHVIHINNPNRAIQNGLAFITENRKEEGLVLQDSILENISLPALKSFSKSGFLTERTMKDYTEKMIQRLNIKGKQDDSCIDLSGGNQQKVVLAKWIATAPHVLILDEPTRGIDVGAKREIYQLMHELTERGMSIIMISSELPEIIGMSDRVAVVHEGNIAGILEKDDISEEHIMTLATGGKINETV</sequence>
<reference evidence="12 14" key="1">
    <citation type="submission" date="2016-09" db="EMBL/GenBank/DDBJ databases">
        <authorList>
            <consortium name="Pathogen Informatics"/>
        </authorList>
    </citation>
    <scope>NUCLEOTIDE SEQUENCE [LARGE SCALE GENOMIC DNA]</scope>
    <source>
        <strain evidence="12 14">82B</strain>
    </source>
</reference>
<organism evidence="12 14">
    <name type="scientific">Staphylococcus caeli</name>
    <dbReference type="NCBI Taxonomy" id="2201815"/>
    <lineage>
        <taxon>Bacteria</taxon>
        <taxon>Bacillati</taxon>
        <taxon>Bacillota</taxon>
        <taxon>Bacilli</taxon>
        <taxon>Bacillales</taxon>
        <taxon>Staphylococcaceae</taxon>
        <taxon>Staphylococcus</taxon>
    </lineage>
</organism>
<proteinExistence type="predicted"/>
<dbReference type="EC" id="3.6.3.17" evidence="12"/>